<dbReference type="PANTHER" id="PTHR40758">
    <property type="entry name" value="CONSERVED PROTEIN"/>
    <property type="match status" value="1"/>
</dbReference>
<feature type="domain" description="Mycothiol-dependent maleylpyruvate isomerase metal-binding" evidence="1">
    <location>
        <begin position="13"/>
        <end position="134"/>
    </location>
</feature>
<dbReference type="InterPro" id="IPR024344">
    <property type="entry name" value="MDMPI_metal-binding"/>
</dbReference>
<comment type="caution">
    <text evidence="2">The sequence shown here is derived from an EMBL/GenBank/DDBJ whole genome shotgun (WGS) entry which is preliminary data.</text>
</comment>
<accession>A0ABV5NIT9</accession>
<protein>
    <submittedName>
        <fullName evidence="2">Maleylpyruvate isomerase family mycothiol-dependent enzyme</fullName>
    </submittedName>
</protein>
<dbReference type="EMBL" id="JBHMCF010000011">
    <property type="protein sequence ID" value="MFB9470219.1"/>
    <property type="molecule type" value="Genomic_DNA"/>
</dbReference>
<dbReference type="NCBIfam" id="TIGR03083">
    <property type="entry name" value="maleylpyruvate isomerase family mycothiol-dependent enzyme"/>
    <property type="match status" value="1"/>
</dbReference>
<dbReference type="InterPro" id="IPR017517">
    <property type="entry name" value="Maleyloyr_isom"/>
</dbReference>
<sequence length="249" mass="26731">MTTLDQDRLAEGLREQGAAFGLAVAGGDPEAKVPTCPEWRLRVLTGHAGQATRWAAGLVRAAGTPLPVPDPLDALPGAPDAWASWLRDGAEDLITAVRTAAPSASVWSFNGPVPPVFWLRRMLCDTAVHHYDAAATTGAPYTIADDLAADVITEAMELITAPASQAFKPELTALRGRGERLAVRPDGMTGWLITRTPDGPRWERSDADADMVLSGPVAECMLVLARRVPPARVHGDRALLRHWLDHTVF</sequence>
<dbReference type="GO" id="GO:0016853">
    <property type="term" value="F:isomerase activity"/>
    <property type="evidence" value="ECO:0007669"/>
    <property type="project" value="UniProtKB-KW"/>
</dbReference>
<evidence type="ECO:0000313" key="2">
    <source>
        <dbReference type="EMBL" id="MFB9470219.1"/>
    </source>
</evidence>
<evidence type="ECO:0000313" key="3">
    <source>
        <dbReference type="Proteomes" id="UP001589568"/>
    </source>
</evidence>
<reference evidence="2 3" key="1">
    <citation type="submission" date="2024-09" db="EMBL/GenBank/DDBJ databases">
        <authorList>
            <person name="Sun Q."/>
            <person name="Mori K."/>
        </authorList>
    </citation>
    <scope>NUCLEOTIDE SEQUENCE [LARGE SCALE GENOMIC DNA]</scope>
    <source>
        <strain evidence="2 3">JCM 3324</strain>
    </source>
</reference>
<organism evidence="2 3">
    <name type="scientific">Nonomuraea salmonea</name>
    <dbReference type="NCBI Taxonomy" id="46181"/>
    <lineage>
        <taxon>Bacteria</taxon>
        <taxon>Bacillati</taxon>
        <taxon>Actinomycetota</taxon>
        <taxon>Actinomycetes</taxon>
        <taxon>Streptosporangiales</taxon>
        <taxon>Streptosporangiaceae</taxon>
        <taxon>Nonomuraea</taxon>
    </lineage>
</organism>
<dbReference type="RefSeq" id="WP_379483103.1">
    <property type="nucleotide sequence ID" value="NZ_JBHMCF010000011.1"/>
</dbReference>
<proteinExistence type="predicted"/>
<keyword evidence="3" id="KW-1185">Reference proteome</keyword>
<dbReference type="Pfam" id="PF11716">
    <property type="entry name" value="MDMPI_N"/>
    <property type="match status" value="1"/>
</dbReference>
<dbReference type="InterPro" id="IPR034660">
    <property type="entry name" value="DinB/YfiT-like"/>
</dbReference>
<dbReference type="Proteomes" id="UP001589568">
    <property type="component" value="Unassembled WGS sequence"/>
</dbReference>
<dbReference type="SUPFAM" id="SSF109854">
    <property type="entry name" value="DinB/YfiT-like putative metalloenzymes"/>
    <property type="match status" value="1"/>
</dbReference>
<gene>
    <name evidence="2" type="ORF">ACFFR3_11915</name>
</gene>
<name>A0ABV5NIT9_9ACTN</name>
<keyword evidence="2" id="KW-0413">Isomerase</keyword>
<dbReference type="PANTHER" id="PTHR40758:SF1">
    <property type="entry name" value="CONSERVED PROTEIN"/>
    <property type="match status" value="1"/>
</dbReference>
<evidence type="ECO:0000259" key="1">
    <source>
        <dbReference type="Pfam" id="PF11716"/>
    </source>
</evidence>